<keyword evidence="1" id="KW-0472">Membrane</keyword>
<keyword evidence="3" id="KW-0012">Acyltransferase</keyword>
<gene>
    <name evidence="3" type="ORF">ACFOUW_32140</name>
</gene>
<evidence type="ECO:0000313" key="3">
    <source>
        <dbReference type="EMBL" id="MFC3765522.1"/>
    </source>
</evidence>
<feature type="transmembrane region" description="Helical" evidence="1">
    <location>
        <begin position="164"/>
        <end position="183"/>
    </location>
</feature>
<dbReference type="GO" id="GO:0016746">
    <property type="term" value="F:acyltransferase activity"/>
    <property type="evidence" value="ECO:0007669"/>
    <property type="project" value="UniProtKB-KW"/>
</dbReference>
<feature type="transmembrane region" description="Helical" evidence="1">
    <location>
        <begin position="266"/>
        <end position="282"/>
    </location>
</feature>
<feature type="transmembrane region" description="Helical" evidence="1">
    <location>
        <begin position="224"/>
        <end position="246"/>
    </location>
</feature>
<keyword evidence="1" id="KW-1133">Transmembrane helix</keyword>
<feature type="transmembrane region" description="Helical" evidence="1">
    <location>
        <begin position="303"/>
        <end position="329"/>
    </location>
</feature>
<feature type="transmembrane region" description="Helical" evidence="1">
    <location>
        <begin position="29"/>
        <end position="55"/>
    </location>
</feature>
<dbReference type="EC" id="2.3.1.-" evidence="3"/>
<dbReference type="EMBL" id="JBHRZH010000041">
    <property type="protein sequence ID" value="MFC3765522.1"/>
    <property type="molecule type" value="Genomic_DNA"/>
</dbReference>
<organism evidence="3 4">
    <name type="scientific">Tenggerimyces flavus</name>
    <dbReference type="NCBI Taxonomy" id="1708749"/>
    <lineage>
        <taxon>Bacteria</taxon>
        <taxon>Bacillati</taxon>
        <taxon>Actinomycetota</taxon>
        <taxon>Actinomycetes</taxon>
        <taxon>Propionibacteriales</taxon>
        <taxon>Nocardioidaceae</taxon>
        <taxon>Tenggerimyces</taxon>
    </lineage>
</organism>
<dbReference type="InterPro" id="IPR002656">
    <property type="entry name" value="Acyl_transf_3_dom"/>
</dbReference>
<feature type="transmembrane region" description="Helical" evidence="1">
    <location>
        <begin position="107"/>
        <end position="131"/>
    </location>
</feature>
<keyword evidence="4" id="KW-1185">Reference proteome</keyword>
<keyword evidence="1" id="KW-0812">Transmembrane</keyword>
<sequence>MTTTLPAPTTRHPTHVPAERDRAIDALRAFSIVGVVLGHWLVTAVVITGSGWSVASPLQHVPALTPISWVLQTLAPFFFAAGFAAAVSLRRRPGWRQWIASRFAKILAGVGILVAFWLPILVALLVGGLPFDTLKKAAMFVVSPLWFLGVLAVLMAATPLLRAAVARFGAPAAMPLVAVVGIADFLQYGPIHASAFGWVAIPCAWAVPYVLGIAYAGRGLRHRGVALVLVAAGAAAAFVLVSYAGYPLSMVGVTGAERSNLNPPSLMALALAAIQLGLFLLVRDKLDRASRSVEMMNAFAMPIYLWHQSALLITVLVGSALASVIPGLIGSPESVSWVLLRLAWLPILATVLGGLLFVLSRRGRRRPHVDLPGQRAAG</sequence>
<evidence type="ECO:0000259" key="2">
    <source>
        <dbReference type="Pfam" id="PF01757"/>
    </source>
</evidence>
<feature type="transmembrane region" description="Helical" evidence="1">
    <location>
        <begin position="67"/>
        <end position="87"/>
    </location>
</feature>
<reference evidence="4" key="1">
    <citation type="journal article" date="2019" name="Int. J. Syst. Evol. Microbiol.">
        <title>The Global Catalogue of Microorganisms (GCM) 10K type strain sequencing project: providing services to taxonomists for standard genome sequencing and annotation.</title>
        <authorList>
            <consortium name="The Broad Institute Genomics Platform"/>
            <consortium name="The Broad Institute Genome Sequencing Center for Infectious Disease"/>
            <person name="Wu L."/>
            <person name="Ma J."/>
        </authorList>
    </citation>
    <scope>NUCLEOTIDE SEQUENCE [LARGE SCALE GENOMIC DNA]</scope>
    <source>
        <strain evidence="4">CGMCC 4.7241</strain>
    </source>
</reference>
<evidence type="ECO:0000313" key="4">
    <source>
        <dbReference type="Proteomes" id="UP001595699"/>
    </source>
</evidence>
<dbReference type="Pfam" id="PF01757">
    <property type="entry name" value="Acyl_transf_3"/>
    <property type="match status" value="1"/>
</dbReference>
<accession>A0ABV7YLM5</accession>
<proteinExistence type="predicted"/>
<dbReference type="Proteomes" id="UP001595699">
    <property type="component" value="Unassembled WGS sequence"/>
</dbReference>
<protein>
    <submittedName>
        <fullName evidence="3">Acyltransferase</fullName>
        <ecNumber evidence="3">2.3.1.-</ecNumber>
    </submittedName>
</protein>
<name>A0ABV7YLM5_9ACTN</name>
<keyword evidence="3" id="KW-0808">Transferase</keyword>
<feature type="transmembrane region" description="Helical" evidence="1">
    <location>
        <begin position="335"/>
        <end position="359"/>
    </location>
</feature>
<feature type="domain" description="Acyltransferase 3" evidence="2">
    <location>
        <begin position="22"/>
        <end position="358"/>
    </location>
</feature>
<evidence type="ECO:0000256" key="1">
    <source>
        <dbReference type="SAM" id="Phobius"/>
    </source>
</evidence>
<dbReference type="RefSeq" id="WP_205116675.1">
    <property type="nucleotide sequence ID" value="NZ_JAFBCM010000001.1"/>
</dbReference>
<comment type="caution">
    <text evidence="3">The sequence shown here is derived from an EMBL/GenBank/DDBJ whole genome shotgun (WGS) entry which is preliminary data.</text>
</comment>
<feature type="transmembrane region" description="Helical" evidence="1">
    <location>
        <begin position="137"/>
        <end position="157"/>
    </location>
</feature>
<feature type="transmembrane region" description="Helical" evidence="1">
    <location>
        <begin position="195"/>
        <end position="217"/>
    </location>
</feature>